<proteinExistence type="predicted"/>
<organism evidence="1 2">
    <name type="scientific">Xylaria curta</name>
    <dbReference type="NCBI Taxonomy" id="42375"/>
    <lineage>
        <taxon>Eukaryota</taxon>
        <taxon>Fungi</taxon>
        <taxon>Dikarya</taxon>
        <taxon>Ascomycota</taxon>
        <taxon>Pezizomycotina</taxon>
        <taxon>Sordariomycetes</taxon>
        <taxon>Xylariomycetidae</taxon>
        <taxon>Xylariales</taxon>
        <taxon>Xylariaceae</taxon>
        <taxon>Xylaria</taxon>
    </lineage>
</organism>
<sequence length="122" mass="14294">MGGYLWFLFISRDLSYRAALKITVSRRQNFLYQARGFEPQKWEALVHDANALRREIRIVAEEYDVDWDETKDLGGEEVKQVLEKENGKRKRREAVDDGDAAEADSEAQRKSESEGKKRDEKR</sequence>
<gene>
    <name evidence="1" type="ORF">NUW58_g10759</name>
</gene>
<keyword evidence="2" id="KW-1185">Reference proteome</keyword>
<name>A0ACC1MIG1_9PEZI</name>
<dbReference type="Proteomes" id="UP001143856">
    <property type="component" value="Unassembled WGS sequence"/>
</dbReference>
<accession>A0ACC1MIG1</accession>
<protein>
    <submittedName>
        <fullName evidence="1">Uncharacterized protein</fullName>
    </submittedName>
</protein>
<comment type="caution">
    <text evidence="1">The sequence shown here is derived from an EMBL/GenBank/DDBJ whole genome shotgun (WGS) entry which is preliminary data.</text>
</comment>
<reference evidence="1" key="1">
    <citation type="submission" date="2022-10" db="EMBL/GenBank/DDBJ databases">
        <title>Genome Sequence of Xylaria curta.</title>
        <authorList>
            <person name="Buettner E."/>
        </authorList>
    </citation>
    <scope>NUCLEOTIDE SEQUENCE</scope>
    <source>
        <strain evidence="1">Babe10</strain>
    </source>
</reference>
<evidence type="ECO:0000313" key="2">
    <source>
        <dbReference type="Proteomes" id="UP001143856"/>
    </source>
</evidence>
<dbReference type="EMBL" id="JAPDGR010005303">
    <property type="protein sequence ID" value="KAJ2966056.1"/>
    <property type="molecule type" value="Genomic_DNA"/>
</dbReference>
<evidence type="ECO:0000313" key="1">
    <source>
        <dbReference type="EMBL" id="KAJ2966056.1"/>
    </source>
</evidence>